<dbReference type="InterPro" id="IPR037682">
    <property type="entry name" value="TonB_C"/>
</dbReference>
<protein>
    <submittedName>
        <fullName evidence="2">TonB family protein</fullName>
    </submittedName>
</protein>
<dbReference type="GO" id="GO:0055085">
    <property type="term" value="P:transmembrane transport"/>
    <property type="evidence" value="ECO:0007669"/>
    <property type="project" value="InterPro"/>
</dbReference>
<dbReference type="Proteomes" id="UP000564385">
    <property type="component" value="Unassembled WGS sequence"/>
</dbReference>
<dbReference type="Pfam" id="PF03544">
    <property type="entry name" value="TonB_C"/>
    <property type="match status" value="1"/>
</dbReference>
<evidence type="ECO:0000313" key="2">
    <source>
        <dbReference type="EMBL" id="NYF90007.1"/>
    </source>
</evidence>
<comment type="caution">
    <text evidence="2">The sequence shown here is derived from an EMBL/GenBank/DDBJ whole genome shotgun (WGS) entry which is preliminary data.</text>
</comment>
<dbReference type="SUPFAM" id="SSF74653">
    <property type="entry name" value="TolA/TonB C-terminal domain"/>
    <property type="match status" value="1"/>
</dbReference>
<dbReference type="EMBL" id="JACCCU010000001">
    <property type="protein sequence ID" value="NYF90007.1"/>
    <property type="molecule type" value="Genomic_DNA"/>
</dbReference>
<accession>A0A852VEM0</accession>
<dbReference type="AlphaFoldDB" id="A0A852VEM0"/>
<organism evidence="2 3">
    <name type="scientific">Tunturiibacter lichenicola</name>
    <dbReference type="NCBI Taxonomy" id="2051959"/>
    <lineage>
        <taxon>Bacteria</taxon>
        <taxon>Pseudomonadati</taxon>
        <taxon>Acidobacteriota</taxon>
        <taxon>Terriglobia</taxon>
        <taxon>Terriglobales</taxon>
        <taxon>Acidobacteriaceae</taxon>
        <taxon>Tunturiibacter</taxon>
    </lineage>
</organism>
<feature type="domain" description="TonB C-terminal" evidence="1">
    <location>
        <begin position="49"/>
        <end position="112"/>
    </location>
</feature>
<evidence type="ECO:0000259" key="1">
    <source>
        <dbReference type="Pfam" id="PF03544"/>
    </source>
</evidence>
<evidence type="ECO:0000313" key="3">
    <source>
        <dbReference type="Proteomes" id="UP000564385"/>
    </source>
</evidence>
<sequence length="112" mass="12188">MRTVWALLPLFLGAPVLLQLHAQSRPSITPPRLISMPPPDCRAGKPCHRTHGQVRLIVDVLEDGKVGDIRVEIGDDATLADAATAAAQQAEFVAGSFLGKPQNMDYVLNFRF</sequence>
<reference evidence="2 3" key="1">
    <citation type="submission" date="2020-07" db="EMBL/GenBank/DDBJ databases">
        <title>Genomic Encyclopedia of Type Strains, Phase IV (KMG-V): Genome sequencing to study the core and pangenomes of soil and plant-associated prokaryotes.</title>
        <authorList>
            <person name="Whitman W."/>
        </authorList>
    </citation>
    <scope>NUCLEOTIDE SEQUENCE [LARGE SCALE GENOMIC DNA]</scope>
    <source>
        <strain evidence="2 3">M8UP22</strain>
    </source>
</reference>
<proteinExistence type="predicted"/>
<name>A0A852VEM0_9BACT</name>
<dbReference type="Gene3D" id="3.30.1150.10">
    <property type="match status" value="1"/>
</dbReference>
<gene>
    <name evidence="2" type="ORF">HDF08_002074</name>
</gene>